<dbReference type="InterPro" id="IPR029787">
    <property type="entry name" value="Nucleotide_cyclase"/>
</dbReference>
<feature type="domain" description="GGDEF" evidence="4">
    <location>
        <begin position="362"/>
        <end position="495"/>
    </location>
</feature>
<dbReference type="AlphaFoldDB" id="A0AAF1KEG1"/>
<dbReference type="EMBL" id="CP117255">
    <property type="protein sequence ID" value="WFR94608.1"/>
    <property type="molecule type" value="Genomic_DNA"/>
</dbReference>
<keyword evidence="6" id="KW-1185">Reference proteome</keyword>
<accession>A0AAF1KEG1</accession>
<dbReference type="InterPro" id="IPR001633">
    <property type="entry name" value="EAL_dom"/>
</dbReference>
<dbReference type="SUPFAM" id="SSF55073">
    <property type="entry name" value="Nucleotide cyclase"/>
    <property type="match status" value="1"/>
</dbReference>
<protein>
    <submittedName>
        <fullName evidence="5">EAL domain-containing protein</fullName>
    </submittedName>
</protein>
<keyword evidence="1" id="KW-1133">Transmembrane helix</keyword>
<feature type="transmembrane region" description="Helical" evidence="1">
    <location>
        <begin position="121"/>
        <end position="139"/>
    </location>
</feature>
<dbReference type="PROSITE" id="PS50887">
    <property type="entry name" value="GGDEF"/>
    <property type="match status" value="1"/>
</dbReference>
<feature type="transmembrane region" description="Helical" evidence="1">
    <location>
        <begin position="50"/>
        <end position="68"/>
    </location>
</feature>
<keyword evidence="1" id="KW-0472">Membrane</keyword>
<dbReference type="RefSeq" id="WP_111218786.1">
    <property type="nucleotide sequence ID" value="NZ_CP117255.1"/>
</dbReference>
<dbReference type="Proteomes" id="UP000249499">
    <property type="component" value="Chromosome"/>
</dbReference>
<dbReference type="SMART" id="SM00267">
    <property type="entry name" value="GGDEF"/>
    <property type="match status" value="1"/>
</dbReference>
<dbReference type="InterPro" id="IPR052155">
    <property type="entry name" value="Biofilm_reg_signaling"/>
</dbReference>
<dbReference type="InterPro" id="IPR035919">
    <property type="entry name" value="EAL_sf"/>
</dbReference>
<dbReference type="NCBIfam" id="TIGR00254">
    <property type="entry name" value="GGDEF"/>
    <property type="match status" value="1"/>
</dbReference>
<dbReference type="InterPro" id="IPR000160">
    <property type="entry name" value="GGDEF_dom"/>
</dbReference>
<dbReference type="InterPro" id="IPR000014">
    <property type="entry name" value="PAS"/>
</dbReference>
<gene>
    <name evidence="5" type="ORF">PR017_12325</name>
</gene>
<dbReference type="Pfam" id="PF12860">
    <property type="entry name" value="PAS_7"/>
    <property type="match status" value="1"/>
</dbReference>
<evidence type="ECO:0000313" key="6">
    <source>
        <dbReference type="Proteomes" id="UP000249499"/>
    </source>
</evidence>
<dbReference type="Gene3D" id="3.30.70.270">
    <property type="match status" value="1"/>
</dbReference>
<dbReference type="InterPro" id="IPR035965">
    <property type="entry name" value="PAS-like_dom_sf"/>
</dbReference>
<feature type="transmembrane region" description="Helical" evidence="1">
    <location>
        <begin position="145"/>
        <end position="163"/>
    </location>
</feature>
<dbReference type="Pfam" id="PF00563">
    <property type="entry name" value="EAL"/>
    <property type="match status" value="1"/>
</dbReference>
<feature type="transmembrane region" description="Helical" evidence="1">
    <location>
        <begin position="92"/>
        <end position="114"/>
    </location>
</feature>
<dbReference type="Pfam" id="PF00990">
    <property type="entry name" value="GGDEF"/>
    <property type="match status" value="1"/>
</dbReference>
<keyword evidence="1" id="KW-0812">Transmembrane</keyword>
<dbReference type="PROSITE" id="PS50112">
    <property type="entry name" value="PAS"/>
    <property type="match status" value="1"/>
</dbReference>
<dbReference type="Gene3D" id="3.20.20.450">
    <property type="entry name" value="EAL domain"/>
    <property type="match status" value="1"/>
</dbReference>
<reference evidence="5 6" key="1">
    <citation type="journal article" date="2018" name="Sci. Rep.">
        <title>Rhizobium tumorigenes sp. nov., a novel plant tumorigenic bacterium isolated from cane gall tumors on thornless blackberry.</title>
        <authorList>
            <person name="Kuzmanovi N."/>
            <person name="Smalla K."/>
            <person name="Gronow S."/>
            <person name="PuBawska J."/>
        </authorList>
    </citation>
    <scope>NUCLEOTIDE SEQUENCE [LARGE SCALE GENOMIC DNA]</scope>
    <source>
        <strain evidence="5 6">1078</strain>
    </source>
</reference>
<evidence type="ECO:0000256" key="1">
    <source>
        <dbReference type="SAM" id="Phobius"/>
    </source>
</evidence>
<dbReference type="CDD" id="cd01949">
    <property type="entry name" value="GGDEF"/>
    <property type="match status" value="1"/>
</dbReference>
<dbReference type="InterPro" id="IPR043128">
    <property type="entry name" value="Rev_trsase/Diguanyl_cyclase"/>
</dbReference>
<dbReference type="SUPFAM" id="SSF141868">
    <property type="entry name" value="EAL domain-like"/>
    <property type="match status" value="1"/>
</dbReference>
<evidence type="ECO:0000259" key="4">
    <source>
        <dbReference type="PROSITE" id="PS50887"/>
    </source>
</evidence>
<dbReference type="SMART" id="SM00052">
    <property type="entry name" value="EAL"/>
    <property type="match status" value="1"/>
</dbReference>
<organism evidence="5 6">
    <name type="scientific">Rhizobium tumorigenes</name>
    <dbReference type="NCBI Taxonomy" id="2041385"/>
    <lineage>
        <taxon>Bacteria</taxon>
        <taxon>Pseudomonadati</taxon>
        <taxon>Pseudomonadota</taxon>
        <taxon>Alphaproteobacteria</taxon>
        <taxon>Hyphomicrobiales</taxon>
        <taxon>Rhizobiaceae</taxon>
        <taxon>Rhizobium/Agrobacterium group</taxon>
        <taxon>Rhizobium</taxon>
    </lineage>
</organism>
<feature type="transmembrane region" description="Helical" evidence="1">
    <location>
        <begin position="26"/>
        <end position="43"/>
    </location>
</feature>
<feature type="domain" description="EAL" evidence="3">
    <location>
        <begin position="504"/>
        <end position="755"/>
    </location>
</feature>
<dbReference type="SUPFAM" id="SSF55785">
    <property type="entry name" value="PYP-like sensor domain (PAS domain)"/>
    <property type="match status" value="1"/>
</dbReference>
<name>A0AAF1KEG1_9HYPH</name>
<dbReference type="PANTHER" id="PTHR44757">
    <property type="entry name" value="DIGUANYLATE CYCLASE DGCP"/>
    <property type="match status" value="1"/>
</dbReference>
<dbReference type="PANTHER" id="PTHR44757:SF2">
    <property type="entry name" value="BIOFILM ARCHITECTURE MAINTENANCE PROTEIN MBAA"/>
    <property type="match status" value="1"/>
</dbReference>
<proteinExistence type="predicted"/>
<evidence type="ECO:0000259" key="2">
    <source>
        <dbReference type="PROSITE" id="PS50112"/>
    </source>
</evidence>
<dbReference type="PROSITE" id="PS50883">
    <property type="entry name" value="EAL"/>
    <property type="match status" value="1"/>
</dbReference>
<sequence length="767" mass="85471">MKPQDPNGVPTDVYLSFVSSLFGNRSTLFTGMIVQIMTYAAVFSKSGSHFYLYLTAVFIAVCAYRIYWFHRFDISDKAAMSREDIALWERRYLYGGVSTTTLLGIGSGFAVLVLQDMFAEIACVAVTLASMVAVVGRNYGSSKAVNLQTISVSVPISLGFLLLRDPYMQLLSVTLIPFVLTTRSMATGVREFLYMNVIAAREISLINDRFDTALNNMTHGLFMLDANNRILVVNRKACELLHLTNQEQLKDCELDVVLRYGVRTSFIDGSLPGLIQRQLAQLVDGSLSRTLIQFSENLFLEFSASRRGDGVVILIFEDVTSRIRAERKILHMVRYDALTGLPNREYFIDRVKESILARAKPGTIGFAVLDIDEFKHVNDIKGHIVGDHLLAMIAARLKREAKGVALVARLMGDQFVVFFPNEDDAADLDQRIRMLHAAIGGNYEVDDTTFRISVSAGYVIIGSQEFRPEEWQIKADLALFEAKSRSKGSCSAFEEEMDERYIERQKLKDDLREAIEKGQLHVVYQPMFLPDGSRIDCCEALSRWNHPERGMVPPDTFVQIAEDMGIVSGITHHILDLACHDCMTWPETISVSVNLSVQDLRSSAIVSVVRKALAGSGLAPARLHLEVTESCLMDELATVGAILTELRSMGITIAIDDFGTGFSSLSYLDSLPIDVVKIDRSFVRNITEDERRLKLLRGTVNLSRELGLQIVVEGVETQDQLHLINQYHCADFVQGYVFSKPVANAALLSMVAVLDAKRAATVVEYVA</sequence>
<evidence type="ECO:0000313" key="5">
    <source>
        <dbReference type="EMBL" id="WFR94608.1"/>
    </source>
</evidence>
<evidence type="ECO:0000259" key="3">
    <source>
        <dbReference type="PROSITE" id="PS50883"/>
    </source>
</evidence>
<dbReference type="Gene3D" id="3.30.450.20">
    <property type="entry name" value="PAS domain"/>
    <property type="match status" value="1"/>
</dbReference>
<reference evidence="6" key="2">
    <citation type="journal article" date="2023" name="MicrobiologyOpen">
        <title>Genomics of the tumorigenes clade of the family Rhizobiaceae and description of Rhizobium rhododendri sp. nov.</title>
        <authorList>
            <person name="Kuzmanovic N."/>
            <person name="diCenzo G.C."/>
            <person name="Bunk B."/>
            <person name="Sproeer C."/>
            <person name="Fruehling A."/>
            <person name="Neumann-Schaal M."/>
            <person name="Overmann J."/>
            <person name="Smalla K."/>
        </authorList>
    </citation>
    <scope>NUCLEOTIDE SEQUENCE [LARGE SCALE GENOMIC DNA]</scope>
    <source>
        <strain evidence="6">1078</strain>
    </source>
</reference>
<dbReference type="CDD" id="cd01948">
    <property type="entry name" value="EAL"/>
    <property type="match status" value="1"/>
</dbReference>
<feature type="domain" description="PAS" evidence="2">
    <location>
        <begin position="206"/>
        <end position="247"/>
    </location>
</feature>
<dbReference type="KEGG" id="rtu:PR017_12325"/>